<sequence length="118" mass="13721">INIGLDYYKVPKKTSVLFSFNIKKEKFNYKPSDIYVYFDVSSYSVSLKPEIRGKEEIEARGMDFGNIYRSLDEIIRKESKEGLEGIVVSLLNMVRDKVPSYVSQVIDLYTARYEKGKK</sequence>
<feature type="non-terminal residue" evidence="1">
    <location>
        <position position="1"/>
    </location>
</feature>
<proteinExistence type="predicted"/>
<dbReference type="EMBL" id="MWMI01000002">
    <property type="protein sequence ID" value="RIB35487.1"/>
    <property type="molecule type" value="Genomic_DNA"/>
</dbReference>
<name>A0A397WPJ9_9ARCH</name>
<dbReference type="AlphaFoldDB" id="A0A397WPJ9"/>
<dbReference type="Proteomes" id="UP000266622">
    <property type="component" value="Unassembled WGS sequence"/>
</dbReference>
<protein>
    <submittedName>
        <fullName evidence="1">Uncharacterized protein</fullName>
    </submittedName>
</protein>
<organism evidence="1 2">
    <name type="scientific">Candidatus Nanoclepta minutus</name>
    <dbReference type="NCBI Taxonomy" id="1940235"/>
    <lineage>
        <taxon>Archaea</taxon>
        <taxon>Nanobdellota</taxon>
        <taxon>Candidatus Nanoclepta</taxon>
    </lineage>
</organism>
<accession>A0A397WPJ9</accession>
<evidence type="ECO:0000313" key="1">
    <source>
        <dbReference type="EMBL" id="RIB35487.1"/>
    </source>
</evidence>
<comment type="caution">
    <text evidence="1">The sequence shown here is derived from an EMBL/GenBank/DDBJ whole genome shotgun (WGS) entry which is preliminary data.</text>
</comment>
<reference evidence="1 2" key="1">
    <citation type="journal article" date="2018" name="Syst. Appl. Microbiol.">
        <title>A new symbiotic nanoarchaeote (Candidatus Nanoclepta minutus) and its host (Zestosphaera tikiterensis gen. nov., sp. nov.) from a New Zealand hot spring.</title>
        <authorList>
            <person name="St John E."/>
            <person name="Liu Y."/>
            <person name="Podar M."/>
            <person name="Stott M.B."/>
            <person name="Meneghin J."/>
            <person name="Chen Z."/>
            <person name="Lagutin K."/>
            <person name="Mitchell K."/>
            <person name="Reysenbach A.L."/>
        </authorList>
    </citation>
    <scope>NUCLEOTIDE SEQUENCE [LARGE SCALE GENOMIC DNA]</scope>
    <source>
        <strain evidence="1">NZ3</strain>
    </source>
</reference>
<gene>
    <name evidence="1" type="ORF">BXU00_01840</name>
</gene>
<evidence type="ECO:0000313" key="2">
    <source>
        <dbReference type="Proteomes" id="UP000266622"/>
    </source>
</evidence>